<evidence type="ECO:0000313" key="3">
    <source>
        <dbReference type="EMBL" id="TDP61115.1"/>
    </source>
</evidence>
<feature type="chain" id="PRO_5020778784" evidence="1">
    <location>
        <begin position="19"/>
        <end position="194"/>
    </location>
</feature>
<proteinExistence type="predicted"/>
<dbReference type="SUPFAM" id="SSF56925">
    <property type="entry name" value="OMPA-like"/>
    <property type="match status" value="1"/>
</dbReference>
<reference evidence="3 4" key="1">
    <citation type="submission" date="2019-03" db="EMBL/GenBank/DDBJ databases">
        <title>Genomic Encyclopedia of Archaeal and Bacterial Type Strains, Phase II (KMG-II): from individual species to whole genera.</title>
        <authorList>
            <person name="Goeker M."/>
        </authorList>
    </citation>
    <scope>NUCLEOTIDE SEQUENCE [LARGE SCALE GENOMIC DNA]</scope>
    <source>
        <strain evidence="3 4">DSM 25687</strain>
    </source>
</reference>
<dbReference type="OrthoDB" id="947434at2"/>
<feature type="signal peptide" evidence="1">
    <location>
        <begin position="1"/>
        <end position="18"/>
    </location>
</feature>
<evidence type="ECO:0000256" key="1">
    <source>
        <dbReference type="SAM" id="SignalP"/>
    </source>
</evidence>
<sequence length="194" mass="22128">MKKITLCIIILFSTFSKAQNLSYGVLIGGNFYQSNNNGSSNQFASDGNPFTLNLGGYLEYNFNENIGIKTEVTFNKKELKYEDSIDFGLNFIDISPNFKYDFGNEYRKGFYMLFGPRFSFLTKTEVEGSETNDILNKTNIGLQLGLGQRIFKFIDIQGKFDYGITPFFEDGNSKSKFFGTYISLNVDLEKMINK</sequence>
<dbReference type="RefSeq" id="WP_133532060.1">
    <property type="nucleotide sequence ID" value="NZ_SNXR01000011.1"/>
</dbReference>
<dbReference type="Proteomes" id="UP000295260">
    <property type="component" value="Unassembled WGS sequence"/>
</dbReference>
<dbReference type="AlphaFoldDB" id="A0A4R6QF79"/>
<feature type="domain" description="Outer membrane protein beta-barrel" evidence="2">
    <location>
        <begin position="18"/>
        <end position="169"/>
    </location>
</feature>
<dbReference type="InterPro" id="IPR025665">
    <property type="entry name" value="Beta-barrel_OMP_2"/>
</dbReference>
<dbReference type="EMBL" id="SNXR01000011">
    <property type="protein sequence ID" value="TDP61115.1"/>
    <property type="molecule type" value="Genomic_DNA"/>
</dbReference>
<dbReference type="Pfam" id="PF13568">
    <property type="entry name" value="OMP_b-brl_2"/>
    <property type="match status" value="1"/>
</dbReference>
<gene>
    <name evidence="3" type="ORF">BC748_0725</name>
</gene>
<keyword evidence="1" id="KW-0732">Signal</keyword>
<organism evidence="3 4">
    <name type="scientific">Flavobacterium dankookense</name>
    <dbReference type="NCBI Taxonomy" id="706186"/>
    <lineage>
        <taxon>Bacteria</taxon>
        <taxon>Pseudomonadati</taxon>
        <taxon>Bacteroidota</taxon>
        <taxon>Flavobacteriia</taxon>
        <taxon>Flavobacteriales</taxon>
        <taxon>Flavobacteriaceae</taxon>
        <taxon>Flavobacterium</taxon>
    </lineage>
</organism>
<comment type="caution">
    <text evidence="3">The sequence shown here is derived from an EMBL/GenBank/DDBJ whole genome shotgun (WGS) entry which is preliminary data.</text>
</comment>
<dbReference type="InterPro" id="IPR011250">
    <property type="entry name" value="OMP/PagP_B-barrel"/>
</dbReference>
<evidence type="ECO:0000313" key="4">
    <source>
        <dbReference type="Proteomes" id="UP000295260"/>
    </source>
</evidence>
<protein>
    <submittedName>
        <fullName evidence="3">Outer membrane protein with beta-barrel domain</fullName>
    </submittedName>
</protein>
<accession>A0A4R6QF79</accession>
<evidence type="ECO:0000259" key="2">
    <source>
        <dbReference type="Pfam" id="PF13568"/>
    </source>
</evidence>
<keyword evidence="4" id="KW-1185">Reference proteome</keyword>
<name>A0A4R6QF79_9FLAO</name>